<feature type="repeat" description="Solcar" evidence="8">
    <location>
        <begin position="110"/>
        <end position="193"/>
    </location>
</feature>
<evidence type="ECO:0000313" key="10">
    <source>
        <dbReference type="EMBL" id="KAH3685627.1"/>
    </source>
</evidence>
<reference evidence="10" key="2">
    <citation type="submission" date="2021-01" db="EMBL/GenBank/DDBJ databases">
        <authorList>
            <person name="Schikora-Tamarit M.A."/>
        </authorList>
    </citation>
    <scope>NUCLEOTIDE SEQUENCE</scope>
    <source>
        <strain evidence="10">CBS2887</strain>
    </source>
</reference>
<feature type="repeat" description="Solcar" evidence="8">
    <location>
        <begin position="16"/>
        <end position="103"/>
    </location>
</feature>
<reference evidence="10" key="1">
    <citation type="journal article" date="2021" name="Open Biol.">
        <title>Shared evolutionary footprints suggest mitochondrial oxidative damage underlies multiple complex I losses in fungi.</title>
        <authorList>
            <person name="Schikora-Tamarit M.A."/>
            <person name="Marcet-Houben M."/>
            <person name="Nosek J."/>
            <person name="Gabaldon T."/>
        </authorList>
    </citation>
    <scope>NUCLEOTIDE SEQUENCE</scope>
    <source>
        <strain evidence="10">CBS2887</strain>
    </source>
</reference>
<protein>
    <submittedName>
        <fullName evidence="10">Uncharacterized protein</fullName>
    </submittedName>
</protein>
<dbReference type="PANTHER" id="PTHR45758">
    <property type="entry name" value="MITOFERRIN-1-RELATED"/>
    <property type="match status" value="1"/>
</dbReference>
<gene>
    <name evidence="10" type="ORF">WICPIJ_003374</name>
</gene>
<evidence type="ECO:0000256" key="9">
    <source>
        <dbReference type="RuleBase" id="RU000488"/>
    </source>
</evidence>
<dbReference type="Gene3D" id="1.50.40.10">
    <property type="entry name" value="Mitochondrial carrier domain"/>
    <property type="match status" value="2"/>
</dbReference>
<dbReference type="EMBL" id="JAEUBG010001852">
    <property type="protein sequence ID" value="KAH3685627.1"/>
    <property type="molecule type" value="Genomic_DNA"/>
</dbReference>
<feature type="repeat" description="Solcar" evidence="8">
    <location>
        <begin position="200"/>
        <end position="291"/>
    </location>
</feature>
<evidence type="ECO:0000256" key="5">
    <source>
        <dbReference type="ARBA" id="ARBA00022989"/>
    </source>
</evidence>
<dbReference type="GO" id="GO:0015093">
    <property type="term" value="F:ferrous iron transmembrane transporter activity"/>
    <property type="evidence" value="ECO:0007669"/>
    <property type="project" value="TreeGrafter"/>
</dbReference>
<evidence type="ECO:0000256" key="2">
    <source>
        <dbReference type="ARBA" id="ARBA00006375"/>
    </source>
</evidence>
<comment type="caution">
    <text evidence="10">The sequence shown here is derived from an EMBL/GenBank/DDBJ whole genome shotgun (WGS) entry which is preliminary data.</text>
</comment>
<keyword evidence="6" id="KW-0496">Mitochondrion</keyword>
<dbReference type="PANTHER" id="PTHR45758:SF4">
    <property type="entry name" value="MITOFERRIN-1"/>
    <property type="match status" value="1"/>
</dbReference>
<accession>A0A9P8Q7W3</accession>
<evidence type="ECO:0000256" key="8">
    <source>
        <dbReference type="PROSITE-ProRule" id="PRU00282"/>
    </source>
</evidence>
<evidence type="ECO:0000256" key="7">
    <source>
        <dbReference type="ARBA" id="ARBA00023136"/>
    </source>
</evidence>
<comment type="subcellular location">
    <subcellularLocation>
        <location evidence="1">Mitochondrion membrane</location>
        <topology evidence="1">Multi-pass membrane protein</topology>
    </subcellularLocation>
</comment>
<dbReference type="SUPFAM" id="SSF103506">
    <property type="entry name" value="Mitochondrial carrier"/>
    <property type="match status" value="1"/>
</dbReference>
<evidence type="ECO:0000256" key="6">
    <source>
        <dbReference type="ARBA" id="ARBA00023128"/>
    </source>
</evidence>
<proteinExistence type="inferred from homology"/>
<keyword evidence="7 8" id="KW-0472">Membrane</keyword>
<evidence type="ECO:0000256" key="3">
    <source>
        <dbReference type="ARBA" id="ARBA00022448"/>
    </source>
</evidence>
<dbReference type="Proteomes" id="UP000774326">
    <property type="component" value="Unassembled WGS sequence"/>
</dbReference>
<keyword evidence="4 8" id="KW-0812">Transmembrane</keyword>
<dbReference type="InterPro" id="IPR023395">
    <property type="entry name" value="MCP_dom_sf"/>
</dbReference>
<name>A0A9P8Q7W3_WICPI</name>
<keyword evidence="11" id="KW-1185">Reference proteome</keyword>
<organism evidence="10 11">
    <name type="scientific">Wickerhamomyces pijperi</name>
    <name type="common">Yeast</name>
    <name type="synonym">Pichia pijperi</name>
    <dbReference type="NCBI Taxonomy" id="599730"/>
    <lineage>
        <taxon>Eukaryota</taxon>
        <taxon>Fungi</taxon>
        <taxon>Dikarya</taxon>
        <taxon>Ascomycota</taxon>
        <taxon>Saccharomycotina</taxon>
        <taxon>Saccharomycetes</taxon>
        <taxon>Phaffomycetales</taxon>
        <taxon>Wickerhamomycetaceae</taxon>
        <taxon>Wickerhamomyces</taxon>
    </lineage>
</organism>
<evidence type="ECO:0000256" key="4">
    <source>
        <dbReference type="ARBA" id="ARBA00022692"/>
    </source>
</evidence>
<dbReference type="PROSITE" id="PS50920">
    <property type="entry name" value="SOLCAR"/>
    <property type="match status" value="3"/>
</dbReference>
<dbReference type="InterPro" id="IPR018108">
    <property type="entry name" value="MCP_transmembrane"/>
</dbReference>
<dbReference type="AlphaFoldDB" id="A0A9P8Q7W3"/>
<keyword evidence="3 9" id="KW-0813">Transport</keyword>
<dbReference type="OrthoDB" id="43906at2759"/>
<dbReference type="GO" id="GO:0048250">
    <property type="term" value="P:iron import into the mitochondrion"/>
    <property type="evidence" value="ECO:0007669"/>
    <property type="project" value="TreeGrafter"/>
</dbReference>
<dbReference type="Pfam" id="PF00153">
    <property type="entry name" value="Mito_carr"/>
    <property type="match status" value="3"/>
</dbReference>
<dbReference type="GO" id="GO:0031966">
    <property type="term" value="C:mitochondrial membrane"/>
    <property type="evidence" value="ECO:0007669"/>
    <property type="project" value="UniProtKB-SubCell"/>
</dbReference>
<sequence length="294" mass="32287">MEITEEIDYEALPATATMQAQLLAGAFAGIMEHSVMYPIDAIKTRMQAFSTGKTMYSGVISTITKISSQEGSMALFKGINSMILGAGPAHAVYFATYEFVKREIMEEDEISPLKSALSGASATIAADALMNPFDTIKQRLQLGGESKTMWHTAKKMYLKEGFTTFYASYPTTISMNIPFAALNFAIYETSTKLLNPNNNYDPIIHCLCGGLSGAIGAAVTNPLDCVKTLLQVRGESSNEQIKKSNTFWKASKTIYQMYGYKGFLRGMKPRVIANVPATAISWTSYEMAKHFLID</sequence>
<evidence type="ECO:0000256" key="1">
    <source>
        <dbReference type="ARBA" id="ARBA00004225"/>
    </source>
</evidence>
<comment type="similarity">
    <text evidence="2 9">Belongs to the mitochondrial carrier (TC 2.A.29) family.</text>
</comment>
<keyword evidence="5" id="KW-1133">Transmembrane helix</keyword>
<evidence type="ECO:0000313" key="11">
    <source>
        <dbReference type="Proteomes" id="UP000774326"/>
    </source>
</evidence>